<sequence>MGPLEPPKNFRPPPTSLGGVLGKRRNNTRFLPPTTIVTVASGALPYRCAEPLHDTTTSTGDDAARSHFHAFAAGSPSWSEDARI</sequence>
<comment type="caution">
    <text evidence="1">The sequence shown here is derived from an EMBL/GenBank/DDBJ whole genome shotgun (WGS) entry which is preliminary data.</text>
</comment>
<accession>A0ACC4E8I3</accession>
<proteinExistence type="predicted"/>
<gene>
    <name evidence="1" type="ORF">ACCO45_001969</name>
</gene>
<evidence type="ECO:0000313" key="1">
    <source>
        <dbReference type="EMBL" id="KAL3964965.1"/>
    </source>
</evidence>
<dbReference type="Proteomes" id="UP001638806">
    <property type="component" value="Unassembled WGS sequence"/>
</dbReference>
<dbReference type="EMBL" id="JBGNUJ010000002">
    <property type="protein sequence ID" value="KAL3964965.1"/>
    <property type="molecule type" value="Genomic_DNA"/>
</dbReference>
<protein>
    <submittedName>
        <fullName evidence="1">Uncharacterized protein</fullName>
    </submittedName>
</protein>
<organism evidence="1 2">
    <name type="scientific">Purpureocillium lilacinum</name>
    <name type="common">Paecilomyces lilacinus</name>
    <dbReference type="NCBI Taxonomy" id="33203"/>
    <lineage>
        <taxon>Eukaryota</taxon>
        <taxon>Fungi</taxon>
        <taxon>Dikarya</taxon>
        <taxon>Ascomycota</taxon>
        <taxon>Pezizomycotina</taxon>
        <taxon>Sordariomycetes</taxon>
        <taxon>Hypocreomycetidae</taxon>
        <taxon>Hypocreales</taxon>
        <taxon>Ophiocordycipitaceae</taxon>
        <taxon>Purpureocillium</taxon>
    </lineage>
</organism>
<keyword evidence="2" id="KW-1185">Reference proteome</keyword>
<name>A0ACC4E8I3_PURLI</name>
<reference evidence="1" key="1">
    <citation type="submission" date="2024-12" db="EMBL/GenBank/DDBJ databases">
        <title>Comparative genomics and development of molecular markers within Purpureocillium lilacinum and among Purpureocillium species.</title>
        <authorList>
            <person name="Yeh Z.-Y."/>
            <person name="Ni N.-T."/>
            <person name="Lo P.-H."/>
            <person name="Mushyakhwo K."/>
            <person name="Lin C.-F."/>
            <person name="Nai Y.-S."/>
        </authorList>
    </citation>
    <scope>NUCLEOTIDE SEQUENCE</scope>
    <source>
        <strain evidence="1">NCHU-NPUST-175</strain>
    </source>
</reference>
<evidence type="ECO:0000313" key="2">
    <source>
        <dbReference type="Proteomes" id="UP001638806"/>
    </source>
</evidence>